<dbReference type="Proteomes" id="UP000887576">
    <property type="component" value="Unplaced"/>
</dbReference>
<accession>A0AC34QYX4</accession>
<reference evidence="2" key="1">
    <citation type="submission" date="2022-11" db="UniProtKB">
        <authorList>
            <consortium name="WormBaseParasite"/>
        </authorList>
    </citation>
    <scope>IDENTIFICATION</scope>
</reference>
<evidence type="ECO:0000313" key="2">
    <source>
        <dbReference type="WBParaSite" id="JU765_v2.g20482.t2"/>
    </source>
</evidence>
<name>A0AC34QYX4_9BILA</name>
<dbReference type="WBParaSite" id="JU765_v2.g20482.t2">
    <property type="protein sequence ID" value="JU765_v2.g20482.t2"/>
    <property type="gene ID" value="JU765_v2.g20482"/>
</dbReference>
<organism evidence="1 2">
    <name type="scientific">Panagrolaimus sp. JU765</name>
    <dbReference type="NCBI Taxonomy" id="591449"/>
    <lineage>
        <taxon>Eukaryota</taxon>
        <taxon>Metazoa</taxon>
        <taxon>Ecdysozoa</taxon>
        <taxon>Nematoda</taxon>
        <taxon>Chromadorea</taxon>
        <taxon>Rhabditida</taxon>
        <taxon>Tylenchina</taxon>
        <taxon>Panagrolaimomorpha</taxon>
        <taxon>Panagrolaimoidea</taxon>
        <taxon>Panagrolaimidae</taxon>
        <taxon>Panagrolaimus</taxon>
    </lineage>
</organism>
<evidence type="ECO:0000313" key="1">
    <source>
        <dbReference type="Proteomes" id="UP000887576"/>
    </source>
</evidence>
<protein>
    <submittedName>
        <fullName evidence="2">C2 domain-containing protein</fullName>
    </submittedName>
</protein>
<sequence>MEADELAVRRIRFRLYRFKSAVRPRQFRGECHLKTAEIDSRQPATHLLRFKMYPKLNANSRKKPHSPERTLSSPAELTPTMINRQGSVAVPGGPLGSATPSRRNSTVDSSGRFCALPTPNGQPEALISLCYLDQSEKIIVSVQKASNLDVEGSDTFVKVSVLSRYGEELAKHRSNSVKSASDTIFDCTAVFQVIFSANFGEHSRPFYDLQKNLPAFSNFGLGFEIYGQKKGKSVNFKDLLIPRVG</sequence>
<proteinExistence type="predicted"/>